<dbReference type="Proteomes" id="UP000310066">
    <property type="component" value="Unassembled WGS sequence"/>
</dbReference>
<name>A0A4U0UXB1_9PEZI</name>
<reference evidence="2 3" key="1">
    <citation type="submission" date="2017-03" db="EMBL/GenBank/DDBJ databases">
        <title>Genomes of endolithic fungi from Antarctica.</title>
        <authorList>
            <person name="Coleine C."/>
            <person name="Masonjones S."/>
            <person name="Stajich J.E."/>
        </authorList>
    </citation>
    <scope>NUCLEOTIDE SEQUENCE [LARGE SCALE GENOMIC DNA]</scope>
    <source>
        <strain evidence="2 3">CCFEE 5311</strain>
    </source>
</reference>
<organism evidence="2 3">
    <name type="scientific">Friedmanniomyces endolithicus</name>
    <dbReference type="NCBI Taxonomy" id="329885"/>
    <lineage>
        <taxon>Eukaryota</taxon>
        <taxon>Fungi</taxon>
        <taxon>Dikarya</taxon>
        <taxon>Ascomycota</taxon>
        <taxon>Pezizomycotina</taxon>
        <taxon>Dothideomycetes</taxon>
        <taxon>Dothideomycetidae</taxon>
        <taxon>Mycosphaerellales</taxon>
        <taxon>Teratosphaeriaceae</taxon>
        <taxon>Friedmanniomyces</taxon>
    </lineage>
</organism>
<evidence type="ECO:0000313" key="3">
    <source>
        <dbReference type="Proteomes" id="UP000310066"/>
    </source>
</evidence>
<feature type="compositionally biased region" description="Polar residues" evidence="1">
    <location>
        <begin position="8"/>
        <end position="19"/>
    </location>
</feature>
<dbReference type="OrthoDB" id="3883987at2759"/>
<protein>
    <submittedName>
        <fullName evidence="2">Uncharacterized protein</fullName>
    </submittedName>
</protein>
<sequence>MTSRNHRIQPTTAKAQSKATPAGPLRPLSESTLNKRGGKQPVRPRQSLGKRPRGSEDEVHRVSEPPLTKRLTGAAPLNPSFPPPTHSEAVPSIASPPNPPLPPLHTTPPILVNNHTYFLANEATTRQVRYILAACSDEWRANLHEIWYRFQRTHQDREADAYTMEEVLSRFCKGMLNRAVAACCPAAAPGRAGESGVVVLE</sequence>
<accession>A0A4U0UXB1</accession>
<feature type="region of interest" description="Disordered" evidence="1">
    <location>
        <begin position="1"/>
        <end position="102"/>
    </location>
</feature>
<evidence type="ECO:0000256" key="1">
    <source>
        <dbReference type="SAM" id="MobiDB-lite"/>
    </source>
</evidence>
<proteinExistence type="predicted"/>
<feature type="compositionally biased region" description="Basic and acidic residues" evidence="1">
    <location>
        <begin position="53"/>
        <end position="63"/>
    </location>
</feature>
<dbReference type="AlphaFoldDB" id="A0A4U0UXB1"/>
<comment type="caution">
    <text evidence="2">The sequence shown here is derived from an EMBL/GenBank/DDBJ whole genome shotgun (WGS) entry which is preliminary data.</text>
</comment>
<evidence type="ECO:0000313" key="2">
    <source>
        <dbReference type="EMBL" id="TKA40613.1"/>
    </source>
</evidence>
<dbReference type="EMBL" id="NAJP01000032">
    <property type="protein sequence ID" value="TKA40613.1"/>
    <property type="molecule type" value="Genomic_DNA"/>
</dbReference>
<gene>
    <name evidence="2" type="ORF">B0A54_09073</name>
</gene>